<evidence type="ECO:0000313" key="1">
    <source>
        <dbReference type="EMBL" id="MBS8265105.1"/>
    </source>
</evidence>
<accession>A0A944GXV6</accession>
<dbReference type="EMBL" id="QTKX01000001">
    <property type="protein sequence ID" value="MBS8265105.1"/>
    <property type="molecule type" value="Genomic_DNA"/>
</dbReference>
<organism evidence="1 2">
    <name type="scientific">Mesobacillus boroniphilus</name>
    <dbReference type="NCBI Taxonomy" id="308892"/>
    <lineage>
        <taxon>Bacteria</taxon>
        <taxon>Bacillati</taxon>
        <taxon>Bacillota</taxon>
        <taxon>Bacilli</taxon>
        <taxon>Bacillales</taxon>
        <taxon>Bacillaceae</taxon>
        <taxon>Mesobacillus</taxon>
    </lineage>
</organism>
<name>A0A944GXV6_9BACI</name>
<sequence>MLSEQKVTLGKFGVKGGKLPKPELTSDRFSVKRGKAVRTRENLWSCWQKFINSLSNYSHCKWKNSLENIVYSNTLGGILG</sequence>
<evidence type="ECO:0000313" key="2">
    <source>
        <dbReference type="Proteomes" id="UP000761411"/>
    </source>
</evidence>
<reference evidence="1 2" key="1">
    <citation type="journal article" date="2021" name="Microorganisms">
        <title>Bacterial Dimethylsulfoniopropionate Biosynthesis in the East China Sea.</title>
        <authorList>
            <person name="Liu J."/>
            <person name="Zhang Y."/>
            <person name="Liu J."/>
            <person name="Zhong H."/>
            <person name="Williams B.T."/>
            <person name="Zheng Y."/>
            <person name="Curson A.R.J."/>
            <person name="Sun C."/>
            <person name="Sun H."/>
            <person name="Song D."/>
            <person name="Wagner Mackenzie B."/>
            <person name="Bermejo Martinez A."/>
            <person name="Todd J.D."/>
            <person name="Zhang X.H."/>
        </authorList>
    </citation>
    <scope>NUCLEOTIDE SEQUENCE [LARGE SCALE GENOMIC DNA]</scope>
    <source>
        <strain evidence="1 2">ESS08</strain>
    </source>
</reference>
<keyword evidence="2" id="KW-1185">Reference proteome</keyword>
<dbReference type="AlphaFoldDB" id="A0A944GXV6"/>
<proteinExistence type="predicted"/>
<gene>
    <name evidence="1" type="ORF">DYI25_11685</name>
</gene>
<comment type="caution">
    <text evidence="1">The sequence shown here is derived from an EMBL/GenBank/DDBJ whole genome shotgun (WGS) entry which is preliminary data.</text>
</comment>
<protein>
    <submittedName>
        <fullName evidence="1">Uncharacterized protein</fullName>
    </submittedName>
</protein>
<dbReference type="Proteomes" id="UP000761411">
    <property type="component" value="Unassembled WGS sequence"/>
</dbReference>